<sequence length="974" mass="106819">MLGQRSQAWEDMWIRLWCMLVCLLLAVPGGLAFLPNFWSRVLTLSWNSYTHQYMTEQAVLNVTLDTLSRLPLRRETDSPDGAKLGRAFWRAVGEVVQSNVAMDFLSSTRSDPVYHFDSERVEEAVEMLQQFWAQTLLSVRSRDNQGARRSLGCLFHSLQDFYSHSNWVEMGQNSIYLHLLHPGEPAIPVASEDKPTCAECYEFTCRNNILADLTQSQQAPLLTTGYFSTDPAKPPGKCSHGGLLDSSRHHSARGGINKDSTSPFFSPHHYLHSDAARLATAATITTLRDLRDAVGTESFLRLFSVWHQPALVFVMDTTGSMFEEITAARLRALSIIQARADSQQPRTYILVPFHDPEVGPVYKTEDPEQFMRSLEDLTALGGGDEPEMCLSAVQLALTHSPPLSEIFVFTDASPKDPHLYSAVKALTLEKQSKVSFLLTEDPNFTGTGRGMRKRRESLSPDRFSLYSSLSSVSGGLTIFTTDSDIHKVSTIVQDNIAANKVTLLHVESHSISESNHLPFKVDSAVRNVTLHVTGTLKHCVLTNPTGQTQSLLDGPGSLAELEHFQGLYRVRLLPPMETGQWYLSADAEGPVTLNAIGDSSVDFLYYFAEEANGTHPGLARVEGSPVAGVPTFLVLVVTSPSLNEVSFSHVTLLGANGESLLEVPMNSSSSLSSGAELVGRMVSVPREPFCVCLSGKDRKGNSLERVSTEMIQPTHTQIQVLSAPRLVPGHTTKVTFDVWNHGPARYFNLTFDDDHRFLTQTGAHRLFVGQRGSLRREVEMKTPRDMELGGAVTLTLTVRALDSADTNYAVVHLTVVPLNLNPPSCSPMRVEAACPPKCDQGIWAVSLAVTDRGRSGLASLQLSQGSGVLTLLRGESRQAGQLWRQEGEEPEGPRLVQGDPPLNVSGRATLRVRYSASCCSPHAELLVWNELGSMRRCHLTSSQQGAPFSSSSSASGSSALLSLLFAVLGFRLMT</sequence>
<evidence type="ECO:0000256" key="5">
    <source>
        <dbReference type="SAM" id="MobiDB-lite"/>
    </source>
</evidence>
<dbReference type="SUPFAM" id="SSF53300">
    <property type="entry name" value="vWA-like"/>
    <property type="match status" value="1"/>
</dbReference>
<dbReference type="InterPro" id="IPR052577">
    <property type="entry name" value="VWA7"/>
</dbReference>
<evidence type="ECO:0000256" key="1">
    <source>
        <dbReference type="ARBA" id="ARBA00004613"/>
    </source>
</evidence>
<dbReference type="EMBL" id="JAERUA010000011">
    <property type="protein sequence ID" value="KAI1893204.1"/>
    <property type="molecule type" value="Genomic_DNA"/>
</dbReference>
<evidence type="ECO:0000259" key="7">
    <source>
        <dbReference type="Pfam" id="PF23610"/>
    </source>
</evidence>
<dbReference type="Pfam" id="PF23610">
    <property type="entry name" value="VWA7_4"/>
    <property type="match status" value="1"/>
</dbReference>
<keyword evidence="12" id="KW-1185">Reference proteome</keyword>
<evidence type="ECO:0000256" key="3">
    <source>
        <dbReference type="ARBA" id="ARBA00022729"/>
    </source>
</evidence>
<evidence type="ECO:0000259" key="6">
    <source>
        <dbReference type="Pfam" id="PF23560"/>
    </source>
</evidence>
<dbReference type="PANTHER" id="PTHR14905">
    <property type="entry name" value="NG37"/>
    <property type="match status" value="1"/>
</dbReference>
<gene>
    <name evidence="11" type="ORF">AGOR_G00121290</name>
</gene>
<feature type="region of interest" description="Disordered" evidence="5">
    <location>
        <begin position="880"/>
        <end position="901"/>
    </location>
</feature>
<keyword evidence="4" id="KW-0325">Glycoprotein</keyword>
<dbReference type="InterPro" id="IPR056862">
    <property type="entry name" value="VWA7_N"/>
</dbReference>
<dbReference type="Proteomes" id="UP000829720">
    <property type="component" value="Unassembled WGS sequence"/>
</dbReference>
<reference evidence="11" key="1">
    <citation type="submission" date="2021-01" db="EMBL/GenBank/DDBJ databases">
        <authorList>
            <person name="Zahm M."/>
            <person name="Roques C."/>
            <person name="Cabau C."/>
            <person name="Klopp C."/>
            <person name="Donnadieu C."/>
            <person name="Jouanno E."/>
            <person name="Lampietro C."/>
            <person name="Louis A."/>
            <person name="Herpin A."/>
            <person name="Echchiki A."/>
            <person name="Berthelot C."/>
            <person name="Parey E."/>
            <person name="Roest-Crollius H."/>
            <person name="Braasch I."/>
            <person name="Postlethwait J."/>
            <person name="Bobe J."/>
            <person name="Montfort J."/>
            <person name="Bouchez O."/>
            <person name="Begum T."/>
            <person name="Mejri S."/>
            <person name="Adams A."/>
            <person name="Chen W.-J."/>
            <person name="Guiguen Y."/>
        </authorList>
    </citation>
    <scope>NUCLEOTIDE SEQUENCE</scope>
    <source>
        <tissue evidence="11">Blood</tissue>
    </source>
</reference>
<evidence type="ECO:0000259" key="9">
    <source>
        <dbReference type="Pfam" id="PF25106"/>
    </source>
</evidence>
<dbReference type="OrthoDB" id="301415at2759"/>
<feature type="domain" description="VWA7 beta-sandwich" evidence="7">
    <location>
        <begin position="602"/>
        <end position="710"/>
    </location>
</feature>
<dbReference type="InterPro" id="IPR057613">
    <property type="entry name" value="VWA7_4"/>
</dbReference>
<name>A0A8T3DBT8_9TELE</name>
<dbReference type="Gene3D" id="3.40.50.410">
    <property type="entry name" value="von Willebrand factor, type A domain"/>
    <property type="match status" value="1"/>
</dbReference>
<dbReference type="Pfam" id="PF25107">
    <property type="entry name" value="VWA7_N"/>
    <property type="match status" value="1"/>
</dbReference>
<evidence type="ECO:0000259" key="10">
    <source>
        <dbReference type="Pfam" id="PF25107"/>
    </source>
</evidence>
<evidence type="ECO:0008006" key="13">
    <source>
        <dbReference type="Google" id="ProtNLM"/>
    </source>
</evidence>
<dbReference type="InterPro" id="IPR057615">
    <property type="entry name" value="Ig_VWA7"/>
</dbReference>
<evidence type="ECO:0000259" key="8">
    <source>
        <dbReference type="Pfam" id="PF23619"/>
    </source>
</evidence>
<organism evidence="11 12">
    <name type="scientific">Albula goreensis</name>
    <dbReference type="NCBI Taxonomy" id="1534307"/>
    <lineage>
        <taxon>Eukaryota</taxon>
        <taxon>Metazoa</taxon>
        <taxon>Chordata</taxon>
        <taxon>Craniata</taxon>
        <taxon>Vertebrata</taxon>
        <taxon>Euteleostomi</taxon>
        <taxon>Actinopterygii</taxon>
        <taxon>Neopterygii</taxon>
        <taxon>Teleostei</taxon>
        <taxon>Albuliformes</taxon>
        <taxon>Albulidae</taxon>
        <taxon>Albula</taxon>
    </lineage>
</organism>
<dbReference type="InterPro" id="IPR036465">
    <property type="entry name" value="vWFA_dom_sf"/>
</dbReference>
<evidence type="ECO:0000256" key="4">
    <source>
        <dbReference type="ARBA" id="ARBA00023180"/>
    </source>
</evidence>
<proteinExistence type="predicted"/>
<evidence type="ECO:0000313" key="12">
    <source>
        <dbReference type="Proteomes" id="UP000829720"/>
    </source>
</evidence>
<keyword evidence="3" id="KW-0732">Signal</keyword>
<dbReference type="AlphaFoldDB" id="A0A8T3DBT8"/>
<feature type="domain" description="VWA7 Ig-like" evidence="8">
    <location>
        <begin position="716"/>
        <end position="816"/>
    </location>
</feature>
<dbReference type="InterPro" id="IPR056861">
    <property type="entry name" value="HMCN1-like_VWA"/>
</dbReference>
<dbReference type="Pfam" id="PF23560">
    <property type="entry name" value="GBD_Hemicentin"/>
    <property type="match status" value="1"/>
</dbReference>
<feature type="domain" description="Hemicentin/VWA7 galactose-binding" evidence="6">
    <location>
        <begin position="500"/>
        <end position="600"/>
    </location>
</feature>
<dbReference type="GO" id="GO:0005576">
    <property type="term" value="C:extracellular region"/>
    <property type="evidence" value="ECO:0007669"/>
    <property type="project" value="UniProtKB-SubCell"/>
</dbReference>
<evidence type="ECO:0000256" key="2">
    <source>
        <dbReference type="ARBA" id="ARBA00022525"/>
    </source>
</evidence>
<feature type="domain" description="Hemicentin-1-like von Willebrand factor A" evidence="9">
    <location>
        <begin position="310"/>
        <end position="481"/>
    </location>
</feature>
<comment type="caution">
    <text evidence="11">The sequence shown here is derived from an EMBL/GenBank/DDBJ whole genome shotgun (WGS) entry which is preliminary data.</text>
</comment>
<evidence type="ECO:0000313" key="11">
    <source>
        <dbReference type="EMBL" id="KAI1893204.1"/>
    </source>
</evidence>
<dbReference type="Pfam" id="PF23619">
    <property type="entry name" value="Ig_VWA7"/>
    <property type="match status" value="1"/>
</dbReference>
<dbReference type="PANTHER" id="PTHR14905:SF23">
    <property type="entry name" value="VON WILLEBRAND FACTOR A DOMAIN-CONTAINING PROTEIN 7 ISOFORM X1"/>
    <property type="match status" value="1"/>
</dbReference>
<dbReference type="InterPro" id="IPR056475">
    <property type="entry name" value="GBD_Hemicentin/VWA7"/>
</dbReference>
<accession>A0A8T3DBT8</accession>
<dbReference type="Pfam" id="PF25106">
    <property type="entry name" value="VWA_4"/>
    <property type="match status" value="1"/>
</dbReference>
<protein>
    <recommendedName>
        <fullName evidence="13">von Willebrand factor A domain-containing protein 7-like</fullName>
    </recommendedName>
</protein>
<feature type="domain" description="VWA7 N-terminal" evidence="10">
    <location>
        <begin position="82"/>
        <end position="300"/>
    </location>
</feature>
<comment type="subcellular location">
    <subcellularLocation>
        <location evidence="1">Secreted</location>
    </subcellularLocation>
</comment>
<keyword evidence="2" id="KW-0964">Secreted</keyword>